<keyword evidence="2" id="KW-1185">Reference proteome</keyword>
<evidence type="ECO:0000313" key="1">
    <source>
        <dbReference type="EMBL" id="KAL1115713.1"/>
    </source>
</evidence>
<dbReference type="EMBL" id="JBFDAA010000019">
    <property type="protein sequence ID" value="KAL1115713.1"/>
    <property type="molecule type" value="Genomic_DNA"/>
</dbReference>
<dbReference type="Proteomes" id="UP001558652">
    <property type="component" value="Unassembled WGS sequence"/>
</dbReference>
<sequence>MKQRSSREPLINESENVLIGRDRRGRALCRQDPPKYCRWKVREGAQLFSSAMERSVNPYGSATSYNNKFALALKSRRLPWAHLGVYDPFDDSAVILLDADSILSMIGFYNALEENRHRHSIILTLPPYFSSSYSDHKVAIEVEESTYAFYIYNGDYVRPTSSIVSNAICTALFVACRPMVTVQVRVRPYRWQAVRTLRSADRSHTRRRFRNRRQIGPLFDLPPQLTQYWRYQALSPSEAPKNERSKFSEFHVTSSVRLDPRVKFIGGGTAAKNNWRSEERSGLSDARPGVLSRDSAGASYFIVDVTEDSLDEWNILWNSGMITRGGETAHPFRDLVRGGSVSLARAGAEWGQTSESREEMLLAQENKETL</sequence>
<accession>A0ABD0Y9P2</accession>
<comment type="caution">
    <text evidence="1">The sequence shown here is derived from an EMBL/GenBank/DDBJ whole genome shotgun (WGS) entry which is preliminary data.</text>
</comment>
<dbReference type="AlphaFoldDB" id="A0ABD0Y9P2"/>
<gene>
    <name evidence="1" type="ORF">AAG570_006003</name>
</gene>
<reference evidence="1 2" key="1">
    <citation type="submission" date="2024-07" db="EMBL/GenBank/DDBJ databases">
        <title>Chromosome-level genome assembly of the water stick insect Ranatra chinensis (Heteroptera: Nepidae).</title>
        <authorList>
            <person name="Liu X."/>
        </authorList>
    </citation>
    <scope>NUCLEOTIDE SEQUENCE [LARGE SCALE GENOMIC DNA]</scope>
    <source>
        <strain evidence="1">Cailab_2021Rc</strain>
        <tissue evidence="1">Muscle</tissue>
    </source>
</reference>
<evidence type="ECO:0000313" key="2">
    <source>
        <dbReference type="Proteomes" id="UP001558652"/>
    </source>
</evidence>
<name>A0ABD0Y9P2_9HEMI</name>
<organism evidence="1 2">
    <name type="scientific">Ranatra chinensis</name>
    <dbReference type="NCBI Taxonomy" id="642074"/>
    <lineage>
        <taxon>Eukaryota</taxon>
        <taxon>Metazoa</taxon>
        <taxon>Ecdysozoa</taxon>
        <taxon>Arthropoda</taxon>
        <taxon>Hexapoda</taxon>
        <taxon>Insecta</taxon>
        <taxon>Pterygota</taxon>
        <taxon>Neoptera</taxon>
        <taxon>Paraneoptera</taxon>
        <taxon>Hemiptera</taxon>
        <taxon>Heteroptera</taxon>
        <taxon>Panheteroptera</taxon>
        <taxon>Nepomorpha</taxon>
        <taxon>Nepidae</taxon>
        <taxon>Ranatrinae</taxon>
        <taxon>Ranatra</taxon>
    </lineage>
</organism>
<protein>
    <submittedName>
        <fullName evidence="1">Uncharacterized protein</fullName>
    </submittedName>
</protein>
<proteinExistence type="predicted"/>